<name>A0A0E9QLV5_ANGAN</name>
<accession>A0A0E9QLV5</accession>
<sequence length="27" mass="3268">MLFIISSHQKRPAYQHYEKLPLGTPRR</sequence>
<dbReference type="AlphaFoldDB" id="A0A0E9QLV5"/>
<organism evidence="1">
    <name type="scientific">Anguilla anguilla</name>
    <name type="common">European freshwater eel</name>
    <name type="synonym">Muraena anguilla</name>
    <dbReference type="NCBI Taxonomy" id="7936"/>
    <lineage>
        <taxon>Eukaryota</taxon>
        <taxon>Metazoa</taxon>
        <taxon>Chordata</taxon>
        <taxon>Craniata</taxon>
        <taxon>Vertebrata</taxon>
        <taxon>Euteleostomi</taxon>
        <taxon>Actinopterygii</taxon>
        <taxon>Neopterygii</taxon>
        <taxon>Teleostei</taxon>
        <taxon>Anguilliformes</taxon>
        <taxon>Anguillidae</taxon>
        <taxon>Anguilla</taxon>
    </lineage>
</organism>
<reference evidence="1" key="2">
    <citation type="journal article" date="2015" name="Fish Shellfish Immunol.">
        <title>Early steps in the European eel (Anguilla anguilla)-Vibrio vulnificus interaction in the gills: Role of the RtxA13 toxin.</title>
        <authorList>
            <person name="Callol A."/>
            <person name="Pajuelo D."/>
            <person name="Ebbesson L."/>
            <person name="Teles M."/>
            <person name="MacKenzie S."/>
            <person name="Amaro C."/>
        </authorList>
    </citation>
    <scope>NUCLEOTIDE SEQUENCE</scope>
</reference>
<reference evidence="1" key="1">
    <citation type="submission" date="2014-11" db="EMBL/GenBank/DDBJ databases">
        <authorList>
            <person name="Amaro Gonzalez C."/>
        </authorList>
    </citation>
    <scope>NUCLEOTIDE SEQUENCE</scope>
</reference>
<protein>
    <submittedName>
        <fullName evidence="1">Uncharacterized protein</fullName>
    </submittedName>
</protein>
<proteinExistence type="predicted"/>
<dbReference type="EMBL" id="GBXM01090701">
    <property type="protein sequence ID" value="JAH17876.1"/>
    <property type="molecule type" value="Transcribed_RNA"/>
</dbReference>
<evidence type="ECO:0000313" key="1">
    <source>
        <dbReference type="EMBL" id="JAH17876.1"/>
    </source>
</evidence>